<dbReference type="PROSITE" id="PS50893">
    <property type="entry name" value="ABC_TRANSPORTER_2"/>
    <property type="match status" value="1"/>
</dbReference>
<dbReference type="PANTHER" id="PTHR42939:SF1">
    <property type="entry name" value="ABC TRANSPORTER ATP-BINDING PROTEIN ALBC-RELATED"/>
    <property type="match status" value="1"/>
</dbReference>
<evidence type="ECO:0000256" key="1">
    <source>
        <dbReference type="ARBA" id="ARBA00022448"/>
    </source>
</evidence>
<keyword evidence="2" id="KW-0547">Nucleotide-binding</keyword>
<dbReference type="Gene3D" id="3.40.50.300">
    <property type="entry name" value="P-loop containing nucleotide triphosphate hydrolases"/>
    <property type="match status" value="1"/>
</dbReference>
<proteinExistence type="predicted"/>
<comment type="caution">
    <text evidence="5">The sequence shown here is derived from an EMBL/GenBank/DDBJ whole genome shotgun (WGS) entry which is preliminary data.</text>
</comment>
<keyword evidence="6" id="KW-1185">Reference proteome</keyword>
<evidence type="ECO:0000256" key="3">
    <source>
        <dbReference type="ARBA" id="ARBA00022840"/>
    </source>
</evidence>
<dbReference type="InterPro" id="IPR003593">
    <property type="entry name" value="AAA+_ATPase"/>
</dbReference>
<dbReference type="Pfam" id="PF00005">
    <property type="entry name" value="ABC_tran"/>
    <property type="match status" value="1"/>
</dbReference>
<dbReference type="CDD" id="cd03230">
    <property type="entry name" value="ABC_DR_subfamily_A"/>
    <property type="match status" value="1"/>
</dbReference>
<dbReference type="PANTHER" id="PTHR42939">
    <property type="entry name" value="ABC TRANSPORTER ATP-BINDING PROTEIN ALBC-RELATED"/>
    <property type="match status" value="1"/>
</dbReference>
<evidence type="ECO:0000313" key="5">
    <source>
        <dbReference type="EMBL" id="MFD2662972.1"/>
    </source>
</evidence>
<feature type="domain" description="ABC transporter" evidence="4">
    <location>
        <begin position="5"/>
        <end position="230"/>
    </location>
</feature>
<reference evidence="6" key="1">
    <citation type="journal article" date="2019" name="Int. J. Syst. Evol. Microbiol.">
        <title>The Global Catalogue of Microorganisms (GCM) 10K type strain sequencing project: providing services to taxonomists for standard genome sequencing and annotation.</title>
        <authorList>
            <consortium name="The Broad Institute Genomics Platform"/>
            <consortium name="The Broad Institute Genome Sequencing Center for Infectious Disease"/>
            <person name="Wu L."/>
            <person name="Ma J."/>
        </authorList>
    </citation>
    <scope>NUCLEOTIDE SEQUENCE [LARGE SCALE GENOMIC DNA]</scope>
    <source>
        <strain evidence="6">TISTR 1827</strain>
    </source>
</reference>
<dbReference type="InterPro" id="IPR027417">
    <property type="entry name" value="P-loop_NTPase"/>
</dbReference>
<gene>
    <name evidence="5" type="ORF">ACFSW5_22200</name>
</gene>
<dbReference type="SMART" id="SM00382">
    <property type="entry name" value="AAA"/>
    <property type="match status" value="1"/>
</dbReference>
<organism evidence="5 6">
    <name type="scientific">Paenibacillus thailandensis</name>
    <dbReference type="NCBI Taxonomy" id="393250"/>
    <lineage>
        <taxon>Bacteria</taxon>
        <taxon>Bacillati</taxon>
        <taxon>Bacillota</taxon>
        <taxon>Bacilli</taxon>
        <taxon>Bacillales</taxon>
        <taxon>Paenibacillaceae</taxon>
        <taxon>Paenibacillus</taxon>
    </lineage>
</organism>
<accession>A0ABW5R3A2</accession>
<dbReference type="EMBL" id="JBHUMY010000037">
    <property type="protein sequence ID" value="MFD2662972.1"/>
    <property type="molecule type" value="Genomic_DNA"/>
</dbReference>
<evidence type="ECO:0000313" key="6">
    <source>
        <dbReference type="Proteomes" id="UP001597493"/>
    </source>
</evidence>
<evidence type="ECO:0000256" key="2">
    <source>
        <dbReference type="ARBA" id="ARBA00022741"/>
    </source>
</evidence>
<name>A0ABW5R3A2_9BACL</name>
<keyword evidence="1" id="KW-0813">Transport</keyword>
<sequence length="298" mass="32740">MSAVVEVKGLTKRYGDTTVLNAIDFTLKEGKIYGLLGRNGAGKTTIMHMLAAQLFPTKGTVKVFGENPYENKRVLDRICFIKESQRYPETFKVSDVLGVAETLFPNWDRRYAENLLEQFDLPRNRPVKKLSRGMTSSVGIIVGLASRAPLTIFDEPYLGLDAVARSMFYELLLEDYANHPRTVILSTHLIDEVSQLLEHVIVIDKGEILFDEEADTLRDKGYTVAGPAGKVNSFVGDKEVVSSSALGGFSTATVIGVSAGEKEEAEKLGLDIVPVSLQELIVHLTGKRKRQTEGGFGA</sequence>
<protein>
    <submittedName>
        <fullName evidence="5">ABC transporter ATP-binding protein</fullName>
    </submittedName>
</protein>
<dbReference type="SUPFAM" id="SSF52540">
    <property type="entry name" value="P-loop containing nucleoside triphosphate hydrolases"/>
    <property type="match status" value="1"/>
</dbReference>
<keyword evidence="3 5" id="KW-0067">ATP-binding</keyword>
<dbReference type="InterPro" id="IPR003439">
    <property type="entry name" value="ABC_transporter-like_ATP-bd"/>
</dbReference>
<dbReference type="Proteomes" id="UP001597493">
    <property type="component" value="Unassembled WGS sequence"/>
</dbReference>
<dbReference type="GO" id="GO:0005524">
    <property type="term" value="F:ATP binding"/>
    <property type="evidence" value="ECO:0007669"/>
    <property type="project" value="UniProtKB-KW"/>
</dbReference>
<evidence type="ECO:0000259" key="4">
    <source>
        <dbReference type="PROSITE" id="PS50893"/>
    </source>
</evidence>
<dbReference type="InterPro" id="IPR051782">
    <property type="entry name" value="ABC_Transporter_VariousFunc"/>
</dbReference>
<dbReference type="RefSeq" id="WP_379278139.1">
    <property type="nucleotide sequence ID" value="NZ_JBHUGT010000017.1"/>
</dbReference>